<gene>
    <name evidence="1" type="ORF">GPZ80_00345</name>
</gene>
<proteinExistence type="predicted"/>
<evidence type="ECO:0000313" key="1">
    <source>
        <dbReference type="EMBL" id="MBC6445625.1"/>
    </source>
</evidence>
<name>A0ABR7KYW6_9PSEU</name>
<evidence type="ECO:0008006" key="3">
    <source>
        <dbReference type="Google" id="ProtNLM"/>
    </source>
</evidence>
<accession>A0ABR7KYW6</accession>
<reference evidence="1 2" key="1">
    <citation type="submission" date="2020-06" db="EMBL/GenBank/DDBJ databases">
        <title>Actinokineospora xiongansis sp. nov., isolated from soil of Baiyangdian.</title>
        <authorList>
            <person name="Zhang X."/>
        </authorList>
    </citation>
    <scope>NUCLEOTIDE SEQUENCE [LARGE SCALE GENOMIC DNA]</scope>
    <source>
        <strain evidence="1 2">HBU206404</strain>
    </source>
</reference>
<keyword evidence="2" id="KW-1185">Reference proteome</keyword>
<dbReference type="EMBL" id="JABVED010000001">
    <property type="protein sequence ID" value="MBC6445625.1"/>
    <property type="molecule type" value="Genomic_DNA"/>
</dbReference>
<sequence>MTDHLGRALLGPTGEHRATATSRLVELTVGMAEMPLVRTVAGAIAMREDYDIEAIADVKLIVDEACSLLVDRAVAGTQLVCRFEIEPGTIRFAAAVEGFDARPIDDTTLGWGLLVSLVDDITHGVDTSRPLPLLRIDVLVRRGGSAP</sequence>
<comment type="caution">
    <text evidence="1">The sequence shown here is derived from an EMBL/GenBank/DDBJ whole genome shotgun (WGS) entry which is preliminary data.</text>
</comment>
<evidence type="ECO:0000313" key="2">
    <source>
        <dbReference type="Proteomes" id="UP000734823"/>
    </source>
</evidence>
<dbReference type="Proteomes" id="UP000734823">
    <property type="component" value="Unassembled WGS sequence"/>
</dbReference>
<organism evidence="1 2">
    <name type="scientific">Actinokineospora xionganensis</name>
    <dbReference type="NCBI Taxonomy" id="2684470"/>
    <lineage>
        <taxon>Bacteria</taxon>
        <taxon>Bacillati</taxon>
        <taxon>Actinomycetota</taxon>
        <taxon>Actinomycetes</taxon>
        <taxon>Pseudonocardiales</taxon>
        <taxon>Pseudonocardiaceae</taxon>
        <taxon>Actinokineospora</taxon>
    </lineage>
</organism>
<protein>
    <recommendedName>
        <fullName evidence="3">Serine/threonine-protein kinase RsbW</fullName>
    </recommendedName>
</protein>
<dbReference type="RefSeq" id="WP_187217699.1">
    <property type="nucleotide sequence ID" value="NZ_JABVED010000001.1"/>
</dbReference>